<evidence type="ECO:0000256" key="3">
    <source>
        <dbReference type="ARBA" id="ARBA00022729"/>
    </source>
</evidence>
<evidence type="ECO:0000259" key="8">
    <source>
        <dbReference type="SMART" id="SM00848"/>
    </source>
</evidence>
<evidence type="ECO:0008006" key="11">
    <source>
        <dbReference type="Google" id="ProtNLM"/>
    </source>
</evidence>
<evidence type="ECO:0000256" key="6">
    <source>
        <dbReference type="ARBA" id="ARBA00023157"/>
    </source>
</evidence>
<dbReference type="EMBL" id="AWUE01020839">
    <property type="protein sequence ID" value="OMO65359.1"/>
    <property type="molecule type" value="Genomic_DNA"/>
</dbReference>
<keyword evidence="5" id="KW-0788">Thiol protease</keyword>
<evidence type="ECO:0000256" key="1">
    <source>
        <dbReference type="ARBA" id="ARBA00008455"/>
    </source>
</evidence>
<dbReference type="Gene3D" id="3.90.70.10">
    <property type="entry name" value="Cysteine proteinases"/>
    <property type="match status" value="2"/>
</dbReference>
<organism evidence="9 10">
    <name type="scientific">Corchorus olitorius</name>
    <dbReference type="NCBI Taxonomy" id="93759"/>
    <lineage>
        <taxon>Eukaryota</taxon>
        <taxon>Viridiplantae</taxon>
        <taxon>Streptophyta</taxon>
        <taxon>Embryophyta</taxon>
        <taxon>Tracheophyta</taxon>
        <taxon>Spermatophyta</taxon>
        <taxon>Magnoliopsida</taxon>
        <taxon>eudicotyledons</taxon>
        <taxon>Gunneridae</taxon>
        <taxon>Pentapetalae</taxon>
        <taxon>rosids</taxon>
        <taxon>malvids</taxon>
        <taxon>Malvales</taxon>
        <taxon>Malvaceae</taxon>
        <taxon>Grewioideae</taxon>
        <taxon>Apeibeae</taxon>
        <taxon>Corchorus</taxon>
    </lineage>
</organism>
<keyword evidence="6" id="KW-1015">Disulfide bond</keyword>
<proteinExistence type="inferred from homology"/>
<evidence type="ECO:0000313" key="9">
    <source>
        <dbReference type="EMBL" id="OMO65359.1"/>
    </source>
</evidence>
<evidence type="ECO:0000256" key="2">
    <source>
        <dbReference type="ARBA" id="ARBA00022670"/>
    </source>
</evidence>
<dbReference type="Pfam" id="PF00112">
    <property type="entry name" value="Peptidase_C1"/>
    <property type="match status" value="2"/>
</dbReference>
<dbReference type="OrthoDB" id="1702813at2759"/>
<comment type="similarity">
    <text evidence="1">Belongs to the peptidase C1 family.</text>
</comment>
<feature type="domain" description="Cathepsin propeptide inhibitor" evidence="8">
    <location>
        <begin position="15"/>
        <end position="72"/>
    </location>
</feature>
<dbReference type="PROSITE" id="PS00640">
    <property type="entry name" value="THIOL_PROTEASE_ASN"/>
    <property type="match status" value="1"/>
</dbReference>
<sequence length="511" mass="57715">MSRRTLYEVSVANKHEKWMSRHGRVYEDESEKERRFNIFKDNLEYIRKFNKAANKTFKLGVNEFADMTHDEFLATRCCWAFSAVAALEGITKIRTGNLIPMSAQQLLDCTYTNNGCRGGFMTNAFYYIWQNEGLTTEENYSYQEMQGYCSTEKARSEVATRINNYAIVPQNEEALLQAVLNQPVSVAIDRTWASQAICSRLDEAVIARKHKQWMTYHKRTYENKAEKDERSRIFKDNLEFIQSFNKMGNRTYELSPNDFADLTNEEFLASHTGLKMSTKTSVSRSFRYENLTEVPTSMDWTKKGAVTPVKYQGQCNSCWAFSSVAAVEGIIQIKTGNLVSLSEQQLVDCVTSSSGCNGGWMDYAFDYIVQNQGITRETTYPYKGVTSGNCNLNQTSNAAARINGYEDVPPNNEEALLKAVSKQPVSVAVDATSPAFRFYSRGVFSGECGTQVNHALTIVGYGTSEDDTKFWLAKNSWGDKWGEGGYMRIKRDIDAPQGLCAIATRASYPIA</sequence>
<dbReference type="InterPro" id="IPR013201">
    <property type="entry name" value="Prot_inhib_I29"/>
</dbReference>
<dbReference type="GO" id="GO:0006508">
    <property type="term" value="P:proteolysis"/>
    <property type="evidence" value="ECO:0007669"/>
    <property type="project" value="UniProtKB-KW"/>
</dbReference>
<keyword evidence="4" id="KW-0378">Hydrolase</keyword>
<dbReference type="InterPro" id="IPR013128">
    <property type="entry name" value="Peptidase_C1A"/>
</dbReference>
<reference evidence="10" key="1">
    <citation type="submission" date="2013-09" db="EMBL/GenBank/DDBJ databases">
        <title>Corchorus olitorius genome sequencing.</title>
        <authorList>
            <person name="Alam M."/>
            <person name="Haque M.S."/>
            <person name="Islam M.S."/>
            <person name="Emdad E.M."/>
            <person name="Islam M.M."/>
            <person name="Ahmed B."/>
            <person name="Halim A."/>
            <person name="Hossen Q.M.M."/>
            <person name="Hossain M.Z."/>
            <person name="Ahmed R."/>
            <person name="Khan M.M."/>
            <person name="Islam R."/>
            <person name="Rashid M.M."/>
            <person name="Khan S.A."/>
            <person name="Rahman M.S."/>
            <person name="Alam M."/>
            <person name="Yahiya A.S."/>
            <person name="Khan M.S."/>
            <person name="Azam M.S."/>
            <person name="Haque T."/>
            <person name="Lashkar M.Z.H."/>
            <person name="Akhand A.I."/>
            <person name="Morshed G."/>
            <person name="Roy S."/>
            <person name="Uddin K.S."/>
            <person name="Rabeya T."/>
            <person name="Hossain A.S."/>
            <person name="Chowdhury A."/>
            <person name="Snigdha A.R."/>
            <person name="Mortoza M.S."/>
            <person name="Matin S.A."/>
            <person name="Hoque S.M.E."/>
            <person name="Islam M.K."/>
            <person name="Roy D.K."/>
            <person name="Haider R."/>
            <person name="Moosa M.M."/>
            <person name="Elias S.M."/>
            <person name="Hasan A.M."/>
            <person name="Jahan S."/>
            <person name="Shafiuddin M."/>
            <person name="Mahmood N."/>
            <person name="Shommy N.S."/>
        </authorList>
    </citation>
    <scope>NUCLEOTIDE SEQUENCE [LARGE SCALE GENOMIC DNA]</scope>
    <source>
        <strain evidence="10">cv. O-4</strain>
    </source>
</reference>
<accession>A0A1R3H4V8</accession>
<evidence type="ECO:0000313" key="10">
    <source>
        <dbReference type="Proteomes" id="UP000187203"/>
    </source>
</evidence>
<name>A0A1R3H4V8_9ROSI</name>
<dbReference type="InterPro" id="IPR025660">
    <property type="entry name" value="Pept_his_AS"/>
</dbReference>
<evidence type="ECO:0000256" key="5">
    <source>
        <dbReference type="ARBA" id="ARBA00022807"/>
    </source>
</evidence>
<dbReference type="STRING" id="93759.A0A1R3H4V8"/>
<dbReference type="InterPro" id="IPR025661">
    <property type="entry name" value="Pept_asp_AS"/>
</dbReference>
<dbReference type="Gene3D" id="1.10.287.2250">
    <property type="match status" value="1"/>
</dbReference>
<gene>
    <name evidence="9" type="ORF">COLO4_31316</name>
</gene>
<dbReference type="Proteomes" id="UP000187203">
    <property type="component" value="Unassembled WGS sequence"/>
</dbReference>
<dbReference type="PANTHER" id="PTHR12411">
    <property type="entry name" value="CYSTEINE PROTEASE FAMILY C1-RELATED"/>
    <property type="match status" value="1"/>
</dbReference>
<dbReference type="SUPFAM" id="SSF54001">
    <property type="entry name" value="Cysteine proteinases"/>
    <property type="match status" value="2"/>
</dbReference>
<keyword evidence="3" id="KW-0732">Signal</keyword>
<evidence type="ECO:0000259" key="7">
    <source>
        <dbReference type="SMART" id="SM00645"/>
    </source>
</evidence>
<dbReference type="SMART" id="SM00645">
    <property type="entry name" value="Pept_C1"/>
    <property type="match status" value="2"/>
</dbReference>
<dbReference type="AlphaFoldDB" id="A0A1R3H4V8"/>
<evidence type="ECO:0000256" key="4">
    <source>
        <dbReference type="ARBA" id="ARBA00022801"/>
    </source>
</evidence>
<dbReference type="FunFam" id="3.90.70.10:FF:000067">
    <property type="entry name" value="Senescence-specific cysteine protease"/>
    <property type="match status" value="1"/>
</dbReference>
<dbReference type="SMART" id="SM00848">
    <property type="entry name" value="Inhibitor_I29"/>
    <property type="match status" value="2"/>
</dbReference>
<keyword evidence="2" id="KW-0645">Protease</keyword>
<comment type="caution">
    <text evidence="9">The sequence shown here is derived from an EMBL/GenBank/DDBJ whole genome shotgun (WGS) entry which is preliminary data.</text>
</comment>
<dbReference type="InterPro" id="IPR038765">
    <property type="entry name" value="Papain-like_cys_pep_sf"/>
</dbReference>
<dbReference type="GO" id="GO:0008234">
    <property type="term" value="F:cysteine-type peptidase activity"/>
    <property type="evidence" value="ECO:0007669"/>
    <property type="project" value="UniProtKB-KW"/>
</dbReference>
<dbReference type="PRINTS" id="PR00705">
    <property type="entry name" value="PAPAIN"/>
</dbReference>
<dbReference type="CDD" id="cd02248">
    <property type="entry name" value="Peptidase_C1A"/>
    <property type="match status" value="2"/>
</dbReference>
<keyword evidence="10" id="KW-1185">Reference proteome</keyword>
<feature type="domain" description="Cathepsin propeptide inhibitor" evidence="8">
    <location>
        <begin position="210"/>
        <end position="267"/>
    </location>
</feature>
<dbReference type="Pfam" id="PF08246">
    <property type="entry name" value="Inhibitor_I29"/>
    <property type="match status" value="2"/>
</dbReference>
<feature type="domain" description="Peptidase C1A papain C-terminal" evidence="7">
    <location>
        <begin position="294"/>
        <end position="510"/>
    </location>
</feature>
<dbReference type="InterPro" id="IPR000668">
    <property type="entry name" value="Peptidase_C1A_C"/>
</dbReference>
<dbReference type="InterPro" id="IPR039417">
    <property type="entry name" value="Peptidase_C1A_papain-like"/>
</dbReference>
<feature type="domain" description="Peptidase C1A papain C-terminal" evidence="7">
    <location>
        <begin position="61"/>
        <end position="241"/>
    </location>
</feature>
<protein>
    <recommendedName>
        <fullName evidence="11">Peptidase C1A papain C-terminal domain-containing protein</fullName>
    </recommendedName>
</protein>
<dbReference type="PROSITE" id="PS00639">
    <property type="entry name" value="THIOL_PROTEASE_HIS"/>
    <property type="match status" value="1"/>
</dbReference>